<dbReference type="RefSeq" id="WP_104936487.1">
    <property type="nucleotide sequence ID" value="NZ_CP021255.1"/>
</dbReference>
<dbReference type="Pfam" id="PF01784">
    <property type="entry name" value="DUF34_NIF3"/>
    <property type="match status" value="1"/>
</dbReference>
<reference evidence="6 7" key="1">
    <citation type="journal article" date="2018" name="MBio">
        <title>Insights into the evolution of host association through the isolation and characterization of a novel human periodontal pathobiont, Desulfobulbus oralis.</title>
        <authorList>
            <person name="Cross K.L."/>
            <person name="Chirania P."/>
            <person name="Xiong W."/>
            <person name="Beall C.J."/>
            <person name="Elkins J.G."/>
            <person name="Giannone R.J."/>
            <person name="Griffen A.L."/>
            <person name="Guss A.M."/>
            <person name="Hettich R.L."/>
            <person name="Joshi S.S."/>
            <person name="Mokrzan E.M."/>
            <person name="Martin R.K."/>
            <person name="Zhulin I.B."/>
            <person name="Leys E.J."/>
            <person name="Podar M."/>
        </authorList>
    </citation>
    <scope>NUCLEOTIDE SEQUENCE [LARGE SCALE GENOMIC DNA]</scope>
    <source>
        <strain evidence="6 7">ORNL</strain>
    </source>
</reference>
<evidence type="ECO:0000256" key="1">
    <source>
        <dbReference type="ARBA" id="ARBA00006964"/>
    </source>
</evidence>
<dbReference type="AlphaFoldDB" id="A0A2L1GNF1"/>
<dbReference type="GO" id="GO:0046872">
    <property type="term" value="F:metal ion binding"/>
    <property type="evidence" value="ECO:0007669"/>
    <property type="project" value="UniProtKB-KW"/>
</dbReference>
<evidence type="ECO:0000256" key="5">
    <source>
        <dbReference type="PIRSR" id="PIRSR602678-1"/>
    </source>
</evidence>
<dbReference type="NCBIfam" id="TIGR00486">
    <property type="entry name" value="YbgI_SA1388"/>
    <property type="match status" value="1"/>
</dbReference>
<comment type="similarity">
    <text evidence="1">Belongs to the GTP cyclohydrolase I type 2/NIF3 family.</text>
</comment>
<dbReference type="EMBL" id="CP021255">
    <property type="protein sequence ID" value="AVD71215.1"/>
    <property type="molecule type" value="Genomic_DNA"/>
</dbReference>
<accession>A0A2L1GNF1</accession>
<dbReference type="KEGG" id="deo:CAY53_06775"/>
<dbReference type="InterPro" id="IPR036069">
    <property type="entry name" value="DUF34/NIF3_sf"/>
</dbReference>
<dbReference type="PANTHER" id="PTHR13799:SF14">
    <property type="entry name" value="GTP CYCLOHYDROLASE 1 TYPE 2 HOMOLOG"/>
    <property type="match status" value="1"/>
</dbReference>
<sequence length="272" mass="28982">MPTVNDIHEAIQRLVPDDLAESWDNVGLLAGSRQQEVHRILLALDPSVSVARQAAATGADLIITHHPAIFKPIRHLLTDTPTGAFLAAAMRQNISVIACHTSLDSTAEGVSHSLAAALGLEKLRPLVPAGRGFAPICGLGSIGAYATAISAEELVARLRAHCAPPWILAAGRRPETVHCVALCAGSGSELAELALSQGADVYITAEVKHHVARWAEDAGIWILDAGHFPTENPAMPLFARELRELFAERHWEIPIGLAEQKTPLGLLWPPAA</sequence>
<evidence type="ECO:0000256" key="3">
    <source>
        <dbReference type="ARBA" id="ARBA00022112"/>
    </source>
</evidence>
<dbReference type="GO" id="GO:0005737">
    <property type="term" value="C:cytoplasm"/>
    <property type="evidence" value="ECO:0007669"/>
    <property type="project" value="TreeGrafter"/>
</dbReference>
<dbReference type="FunFam" id="3.40.1390.30:FF:000001">
    <property type="entry name" value="GTP cyclohydrolase 1 type 2"/>
    <property type="match status" value="1"/>
</dbReference>
<dbReference type="SUPFAM" id="SSF102705">
    <property type="entry name" value="NIF3 (NGG1p interacting factor 3)-like"/>
    <property type="match status" value="1"/>
</dbReference>
<evidence type="ECO:0000256" key="2">
    <source>
        <dbReference type="ARBA" id="ARBA00011643"/>
    </source>
</evidence>
<gene>
    <name evidence="6" type="ORF">CAY53_06775</name>
</gene>
<comment type="subunit">
    <text evidence="2">Homohexamer.</text>
</comment>
<evidence type="ECO:0000256" key="4">
    <source>
        <dbReference type="ARBA" id="ARBA00022723"/>
    </source>
</evidence>
<feature type="binding site" evidence="5">
    <location>
        <position position="104"/>
    </location>
    <ligand>
        <name>a divalent metal cation</name>
        <dbReference type="ChEBI" id="CHEBI:60240"/>
        <label>1</label>
    </ligand>
</feature>
<organism evidence="6 7">
    <name type="scientific">Desulfobulbus oralis</name>
    <dbReference type="NCBI Taxonomy" id="1986146"/>
    <lineage>
        <taxon>Bacteria</taxon>
        <taxon>Pseudomonadati</taxon>
        <taxon>Thermodesulfobacteriota</taxon>
        <taxon>Desulfobulbia</taxon>
        <taxon>Desulfobulbales</taxon>
        <taxon>Desulfobulbaceae</taxon>
        <taxon>Desulfobulbus</taxon>
    </lineage>
</organism>
<dbReference type="Gene3D" id="3.40.1390.30">
    <property type="entry name" value="NIF3 (NGG1p interacting factor 3)-like"/>
    <property type="match status" value="2"/>
</dbReference>
<keyword evidence="4 5" id="KW-0479">Metal-binding</keyword>
<name>A0A2L1GNF1_9BACT</name>
<dbReference type="OrthoDB" id="9792792at2"/>
<keyword evidence="7" id="KW-1185">Reference proteome</keyword>
<dbReference type="InterPro" id="IPR002678">
    <property type="entry name" value="DUF34/NIF3"/>
</dbReference>
<feature type="binding site" evidence="5">
    <location>
        <position position="66"/>
    </location>
    <ligand>
        <name>a divalent metal cation</name>
        <dbReference type="ChEBI" id="CHEBI:60240"/>
        <label>1</label>
    </ligand>
</feature>
<feature type="binding site" evidence="5">
    <location>
        <position position="227"/>
    </location>
    <ligand>
        <name>a divalent metal cation</name>
        <dbReference type="ChEBI" id="CHEBI:60240"/>
        <label>1</label>
    </ligand>
</feature>
<evidence type="ECO:0000313" key="7">
    <source>
        <dbReference type="Proteomes" id="UP000239867"/>
    </source>
</evidence>
<proteinExistence type="inferred from homology"/>
<feature type="binding site" evidence="5">
    <location>
        <position position="65"/>
    </location>
    <ligand>
        <name>a divalent metal cation</name>
        <dbReference type="ChEBI" id="CHEBI:60240"/>
        <label>1</label>
    </ligand>
</feature>
<feature type="binding site" evidence="5">
    <location>
        <position position="231"/>
    </location>
    <ligand>
        <name>a divalent metal cation</name>
        <dbReference type="ChEBI" id="CHEBI:60240"/>
        <label>1</label>
    </ligand>
</feature>
<dbReference type="Proteomes" id="UP000239867">
    <property type="component" value="Chromosome"/>
</dbReference>
<evidence type="ECO:0000313" key="6">
    <source>
        <dbReference type="EMBL" id="AVD71215.1"/>
    </source>
</evidence>
<dbReference type="PANTHER" id="PTHR13799">
    <property type="entry name" value="NGG1 INTERACTING FACTOR 3"/>
    <property type="match status" value="1"/>
</dbReference>
<protein>
    <recommendedName>
        <fullName evidence="3">GTP cyclohydrolase 1 type 2 homolog</fullName>
    </recommendedName>
</protein>